<dbReference type="InterPro" id="IPR029044">
    <property type="entry name" value="Nucleotide-diphossugar_trans"/>
</dbReference>
<name>A0A1C5AS40_9ACTN</name>
<evidence type="ECO:0000313" key="2">
    <source>
        <dbReference type="EMBL" id="SCF47881.1"/>
    </source>
</evidence>
<dbReference type="AlphaFoldDB" id="A0A1C5AS40"/>
<keyword evidence="2" id="KW-0808">Transferase</keyword>
<dbReference type="OrthoDB" id="3180470at2"/>
<dbReference type="Gene3D" id="3.90.550.10">
    <property type="entry name" value="Spore Coat Polysaccharide Biosynthesis Protein SpsA, Chain A"/>
    <property type="match status" value="2"/>
</dbReference>
<dbReference type="PANTHER" id="PTHR43685">
    <property type="entry name" value="GLYCOSYLTRANSFERASE"/>
    <property type="match status" value="1"/>
</dbReference>
<keyword evidence="3" id="KW-1185">Reference proteome</keyword>
<dbReference type="EMBL" id="FMCU01000024">
    <property type="protein sequence ID" value="SCF47881.1"/>
    <property type="molecule type" value="Genomic_DNA"/>
</dbReference>
<evidence type="ECO:0000313" key="3">
    <source>
        <dbReference type="Proteomes" id="UP000198797"/>
    </source>
</evidence>
<dbReference type="CDD" id="cd00761">
    <property type="entry name" value="Glyco_tranf_GTA_type"/>
    <property type="match status" value="1"/>
</dbReference>
<protein>
    <submittedName>
        <fullName evidence="2">Glycosyltransferase, GT2 family</fullName>
    </submittedName>
</protein>
<organism evidence="2 3">
    <name type="scientific">Micromonospora matsumotoense</name>
    <dbReference type="NCBI Taxonomy" id="121616"/>
    <lineage>
        <taxon>Bacteria</taxon>
        <taxon>Bacillati</taxon>
        <taxon>Actinomycetota</taxon>
        <taxon>Actinomycetes</taxon>
        <taxon>Micromonosporales</taxon>
        <taxon>Micromonosporaceae</taxon>
        <taxon>Micromonospora</taxon>
    </lineage>
</organism>
<dbReference type="InterPro" id="IPR001173">
    <property type="entry name" value="Glyco_trans_2-like"/>
</dbReference>
<proteinExistence type="predicted"/>
<dbReference type="STRING" id="121616.GA0070216_12431"/>
<accession>A0A1C5AS40</accession>
<dbReference type="Proteomes" id="UP000198797">
    <property type="component" value="Unassembled WGS sequence"/>
</dbReference>
<dbReference type="RefSeq" id="WP_091253077.1">
    <property type="nucleotide sequence ID" value="NZ_FMCU01000024.1"/>
</dbReference>
<dbReference type="InterPro" id="IPR050834">
    <property type="entry name" value="Glycosyltransf_2"/>
</dbReference>
<dbReference type="PANTHER" id="PTHR43685:SF2">
    <property type="entry name" value="GLYCOSYLTRANSFERASE 2-LIKE DOMAIN-CONTAINING PROTEIN"/>
    <property type="match status" value="1"/>
</dbReference>
<feature type="domain" description="Glycosyltransferase 2-like" evidence="1">
    <location>
        <begin position="437"/>
        <end position="613"/>
    </location>
</feature>
<gene>
    <name evidence="2" type="ORF">GA0070216_12431</name>
</gene>
<dbReference type="SUPFAM" id="SSF53448">
    <property type="entry name" value="Nucleotide-diphospho-sugar transferases"/>
    <property type="match status" value="2"/>
</dbReference>
<evidence type="ECO:0000259" key="1">
    <source>
        <dbReference type="Pfam" id="PF00535"/>
    </source>
</evidence>
<sequence>MTTPVPQISVVIPSHAERRFGYLVEAIAVLRAQSPAPAEIIVVVDHNPALFERASRELTGVTVLENRFRPGVSGTRNTGAAQAAGPLLVFLDDDVRPAPDWLSRLIAPLADPGVVGAGAGTVARWETRQPRWLPDEFLWAVGASYRGLPTSTARVRNVWSASMAVRRDPFLAAGGFRTDFGKVGNRSRPEDTELCLRLARHSGGHWVYVPDAVISHPVQADRATFRYFLVRCVNEGRGKILMARLLGTGGALTAEQAHLRSVLPRAVWHGVTGPLRGAGPRPALRAGAMLAGLLAAALGAVLELLTRHPAAPPAEVGPAPTRGRLPALVRDVELTEPLPRIPAVAADGRRIERAWLLVRLHTEPIGSVLLEVPDAGLDPAELATAIDTGLGTELRRRLPAGWPTPAPGDLPAGLPPAAASAQLRRRAEVLRDPPPITVVVCTRERPEELARCLDSLLAQPYPNFRVLVVDNAPVTDATRAVAAAAASRGPVERIVEPRAGLSFARNRAVAAAPGETLAWIDDDEVADPYWLSEVARALADHPEADVVSGVIVPAELETDPQLWFESFGGHSKGRGYTPDVFSPATAARQSPLYPLPPFGTGANMTFRPGVIERIGGFDTALGAGTPAMGSEDTLAFTRVLLAGGTVVYHPAAVVRHYHRRDLAGLRKQLVGYGTGLTAAYTGLVLTDPARLLPLLRLAPTALRDLHRPEGPRLAGIGAEFPPELLAANRRGMLRGPAAYLRGRRRARQPQQVAA</sequence>
<reference evidence="3" key="1">
    <citation type="submission" date="2016-06" db="EMBL/GenBank/DDBJ databases">
        <authorList>
            <person name="Varghese N."/>
            <person name="Submissions Spin"/>
        </authorList>
    </citation>
    <scope>NUCLEOTIDE SEQUENCE [LARGE SCALE GENOMIC DNA]</scope>
    <source>
        <strain evidence="3">DSM 44100</strain>
    </source>
</reference>
<feature type="domain" description="Glycosyltransferase 2-like" evidence="1">
    <location>
        <begin position="9"/>
        <end position="170"/>
    </location>
</feature>
<dbReference type="GO" id="GO:0016740">
    <property type="term" value="F:transferase activity"/>
    <property type="evidence" value="ECO:0007669"/>
    <property type="project" value="UniProtKB-KW"/>
</dbReference>
<dbReference type="Pfam" id="PF00535">
    <property type="entry name" value="Glycos_transf_2"/>
    <property type="match status" value="2"/>
</dbReference>